<organism evidence="3 4">
    <name type="scientific">Goodea atripinnis</name>
    <dbReference type="NCBI Taxonomy" id="208336"/>
    <lineage>
        <taxon>Eukaryota</taxon>
        <taxon>Metazoa</taxon>
        <taxon>Chordata</taxon>
        <taxon>Craniata</taxon>
        <taxon>Vertebrata</taxon>
        <taxon>Euteleostomi</taxon>
        <taxon>Actinopterygii</taxon>
        <taxon>Neopterygii</taxon>
        <taxon>Teleostei</taxon>
        <taxon>Neoteleostei</taxon>
        <taxon>Acanthomorphata</taxon>
        <taxon>Ovalentaria</taxon>
        <taxon>Atherinomorphae</taxon>
        <taxon>Cyprinodontiformes</taxon>
        <taxon>Goodeidae</taxon>
        <taxon>Goodea</taxon>
    </lineage>
</organism>
<keyword evidence="4" id="KW-1185">Reference proteome</keyword>
<dbReference type="InterPro" id="IPR009003">
    <property type="entry name" value="Peptidase_S1_PA"/>
</dbReference>
<proteinExistence type="predicted"/>
<evidence type="ECO:0000256" key="1">
    <source>
        <dbReference type="ARBA" id="ARBA00023157"/>
    </source>
</evidence>
<dbReference type="PANTHER" id="PTHR24252:SF7">
    <property type="entry name" value="HYALIN"/>
    <property type="match status" value="1"/>
</dbReference>
<gene>
    <name evidence="3" type="ORF">GOODEAATRI_028629</name>
</gene>
<dbReference type="Proteomes" id="UP001476798">
    <property type="component" value="Unassembled WGS sequence"/>
</dbReference>
<dbReference type="PROSITE" id="PS50240">
    <property type="entry name" value="TRYPSIN_DOM"/>
    <property type="match status" value="1"/>
</dbReference>
<dbReference type="InterPro" id="IPR043504">
    <property type="entry name" value="Peptidase_S1_PA_chymotrypsin"/>
</dbReference>
<evidence type="ECO:0000259" key="2">
    <source>
        <dbReference type="PROSITE" id="PS50240"/>
    </source>
</evidence>
<name>A0ABV0N507_9TELE</name>
<accession>A0ABV0N507</accession>
<evidence type="ECO:0000313" key="4">
    <source>
        <dbReference type="Proteomes" id="UP001476798"/>
    </source>
</evidence>
<feature type="domain" description="Peptidase S1" evidence="2">
    <location>
        <begin position="1"/>
        <end position="154"/>
    </location>
</feature>
<keyword evidence="1" id="KW-1015">Disulfide bond</keyword>
<dbReference type="Gene3D" id="2.40.10.10">
    <property type="entry name" value="Trypsin-like serine proteases"/>
    <property type="match status" value="1"/>
</dbReference>
<reference evidence="3 4" key="1">
    <citation type="submission" date="2021-06" db="EMBL/GenBank/DDBJ databases">
        <authorList>
            <person name="Palmer J.M."/>
        </authorList>
    </citation>
    <scope>NUCLEOTIDE SEQUENCE [LARGE SCALE GENOMIC DNA]</scope>
    <source>
        <strain evidence="3 4">GA_2019</strain>
        <tissue evidence="3">Muscle</tissue>
    </source>
</reference>
<comment type="caution">
    <text evidence="3">The sequence shown here is derived from an EMBL/GenBank/DDBJ whole genome shotgun (WGS) entry which is preliminary data.</text>
</comment>
<dbReference type="SUPFAM" id="SSF50494">
    <property type="entry name" value="Trypsin-like serine proteases"/>
    <property type="match status" value="1"/>
</dbReference>
<dbReference type="Pfam" id="PF00089">
    <property type="entry name" value="Trypsin"/>
    <property type="match status" value="1"/>
</dbReference>
<dbReference type="EMBL" id="JAHRIO010024013">
    <property type="protein sequence ID" value="MEQ2166480.1"/>
    <property type="molecule type" value="Genomic_DNA"/>
</dbReference>
<evidence type="ECO:0000313" key="3">
    <source>
        <dbReference type="EMBL" id="MEQ2166480.1"/>
    </source>
</evidence>
<protein>
    <recommendedName>
        <fullName evidence="2">Peptidase S1 domain-containing protein</fullName>
    </recommendedName>
</protein>
<sequence length="154" mass="17062">MCAGSGLTSRSLVIWIRVWALRTAGLEICCHLIVPFWEVGMGRILSGGTELKTVSDWTLYLGRETQAGPNANEVSRSVSQVIVHPNFNNTLLNNDIALMELRSVVLFTDFIRPICLAGSGSQFFNATSCWSTGWGKRLSNREDPDWNLVCKIGQ</sequence>
<dbReference type="InterPro" id="IPR001254">
    <property type="entry name" value="Trypsin_dom"/>
</dbReference>
<dbReference type="PANTHER" id="PTHR24252">
    <property type="entry name" value="ACROSIN-RELATED"/>
    <property type="match status" value="1"/>
</dbReference>